<protein>
    <submittedName>
        <fullName evidence="2">Uncharacterized protein</fullName>
    </submittedName>
</protein>
<evidence type="ECO:0000313" key="3">
    <source>
        <dbReference type="Proteomes" id="UP001235030"/>
    </source>
</evidence>
<dbReference type="Proteomes" id="UP001235030">
    <property type="component" value="Chromosome"/>
</dbReference>
<dbReference type="RefSeq" id="WP_228103030.1">
    <property type="nucleotide sequence ID" value="NZ_CP101637.1"/>
</dbReference>
<proteinExistence type="predicted"/>
<keyword evidence="1" id="KW-0812">Transmembrane</keyword>
<evidence type="ECO:0000313" key="2">
    <source>
        <dbReference type="EMBL" id="WMT80835.1"/>
    </source>
</evidence>
<organism evidence="2 3">
    <name type="scientific">Terrisporobacter mayombei</name>
    <dbReference type="NCBI Taxonomy" id="1541"/>
    <lineage>
        <taxon>Bacteria</taxon>
        <taxon>Bacillati</taxon>
        <taxon>Bacillota</taxon>
        <taxon>Clostridia</taxon>
        <taxon>Peptostreptococcales</taxon>
        <taxon>Peptostreptococcaceae</taxon>
        <taxon>Terrisporobacter</taxon>
    </lineage>
</organism>
<keyword evidence="1" id="KW-1133">Transmembrane helix</keyword>
<name>A0ABY9Q0M5_9FIRM</name>
<sequence length="78" mass="9316">MLLIILGIFGIFLFGSEIKNSKNKMDYYNKILWTIYFVFFTFCKITDYRGILGKIIFIVLFAFIIITHVCSKLKRYKE</sequence>
<reference evidence="2 3" key="1">
    <citation type="submission" date="2022-07" db="EMBL/GenBank/DDBJ databases">
        <title>Genome sequence of Terrisporobacter mayombei DSM6539.</title>
        <authorList>
            <person name="Boeer T."/>
            <person name="Bengelsdorf F.R."/>
            <person name="Daniel R."/>
            <person name="Poehlein A."/>
        </authorList>
    </citation>
    <scope>NUCLEOTIDE SEQUENCE [LARGE SCALE GENOMIC DNA]</scope>
    <source>
        <strain evidence="2 3">DSM 6539</strain>
    </source>
</reference>
<accession>A0ABY9Q0M5</accession>
<dbReference type="EMBL" id="CP101637">
    <property type="protein sequence ID" value="WMT80835.1"/>
    <property type="molecule type" value="Genomic_DNA"/>
</dbReference>
<keyword evidence="1" id="KW-0472">Membrane</keyword>
<gene>
    <name evidence="2" type="ORF">TEMA_11570</name>
</gene>
<keyword evidence="3" id="KW-1185">Reference proteome</keyword>
<feature type="transmembrane region" description="Helical" evidence="1">
    <location>
        <begin position="51"/>
        <end position="70"/>
    </location>
</feature>
<evidence type="ECO:0000256" key="1">
    <source>
        <dbReference type="SAM" id="Phobius"/>
    </source>
</evidence>